<dbReference type="Pfam" id="PF01135">
    <property type="entry name" value="PCMT"/>
    <property type="match status" value="1"/>
</dbReference>
<evidence type="ECO:0000256" key="2">
    <source>
        <dbReference type="ARBA" id="ARBA00005369"/>
    </source>
</evidence>
<dbReference type="EC" id="2.1.1.77" evidence="3"/>
<dbReference type="InterPro" id="IPR000682">
    <property type="entry name" value="PCMT"/>
</dbReference>
<protein>
    <recommendedName>
        <fullName evidence="4">Protein-L-isoaspartate O-methyltransferase</fullName>
        <ecNumber evidence="3">2.1.1.77</ecNumber>
    </recommendedName>
    <alternativeName>
        <fullName evidence="11">L-isoaspartyl protein carboxyl methyltransferase</fullName>
    </alternativeName>
    <alternativeName>
        <fullName evidence="9">Protein L-isoaspartyl methyltransferase</fullName>
    </alternativeName>
    <alternativeName>
        <fullName evidence="10">Protein-beta-aspartate methyltransferase</fullName>
    </alternativeName>
</protein>
<reference evidence="14" key="1">
    <citation type="journal article" date="2019" name="Int. J. Syst. Evol. Microbiol.">
        <title>The Global Catalogue of Microorganisms (GCM) 10K type strain sequencing project: providing services to taxonomists for standard genome sequencing and annotation.</title>
        <authorList>
            <consortium name="The Broad Institute Genomics Platform"/>
            <consortium name="The Broad Institute Genome Sequencing Center for Infectious Disease"/>
            <person name="Wu L."/>
            <person name="Ma J."/>
        </authorList>
    </citation>
    <scope>NUCLEOTIDE SEQUENCE [LARGE SCALE GENOMIC DNA]</scope>
    <source>
        <strain evidence="14">JCM 17986</strain>
    </source>
</reference>
<evidence type="ECO:0000256" key="9">
    <source>
        <dbReference type="ARBA" id="ARBA00030757"/>
    </source>
</evidence>
<evidence type="ECO:0000256" key="11">
    <source>
        <dbReference type="ARBA" id="ARBA00031350"/>
    </source>
</evidence>
<evidence type="ECO:0000256" key="7">
    <source>
        <dbReference type="ARBA" id="ARBA00022679"/>
    </source>
</evidence>
<keyword evidence="5" id="KW-0963">Cytoplasm</keyword>
<keyword evidence="7" id="KW-0808">Transferase</keyword>
<evidence type="ECO:0000256" key="1">
    <source>
        <dbReference type="ARBA" id="ARBA00004496"/>
    </source>
</evidence>
<dbReference type="Proteomes" id="UP001500466">
    <property type="component" value="Unassembled WGS sequence"/>
</dbReference>
<feature type="compositionally biased region" description="Basic and acidic residues" evidence="12">
    <location>
        <begin position="1"/>
        <end position="11"/>
    </location>
</feature>
<dbReference type="Gene3D" id="3.40.50.150">
    <property type="entry name" value="Vaccinia Virus protein VP39"/>
    <property type="match status" value="1"/>
</dbReference>
<feature type="compositionally biased region" description="Polar residues" evidence="12">
    <location>
        <begin position="16"/>
        <end position="27"/>
    </location>
</feature>
<keyword evidence="8" id="KW-0949">S-adenosyl-L-methionine</keyword>
<dbReference type="EMBL" id="BAABHS010000016">
    <property type="protein sequence ID" value="GAA4974964.1"/>
    <property type="molecule type" value="Genomic_DNA"/>
</dbReference>
<evidence type="ECO:0000256" key="3">
    <source>
        <dbReference type="ARBA" id="ARBA00011890"/>
    </source>
</evidence>
<comment type="subcellular location">
    <subcellularLocation>
        <location evidence="1">Cytoplasm</location>
    </subcellularLocation>
</comment>
<dbReference type="CDD" id="cd02440">
    <property type="entry name" value="AdoMet_MTases"/>
    <property type="match status" value="1"/>
</dbReference>
<dbReference type="SUPFAM" id="SSF53335">
    <property type="entry name" value="S-adenosyl-L-methionine-dependent methyltransferases"/>
    <property type="match status" value="1"/>
</dbReference>
<evidence type="ECO:0000256" key="5">
    <source>
        <dbReference type="ARBA" id="ARBA00022490"/>
    </source>
</evidence>
<name>A0ABP9HP63_9ACTN</name>
<evidence type="ECO:0000256" key="12">
    <source>
        <dbReference type="SAM" id="MobiDB-lite"/>
    </source>
</evidence>
<accession>A0ABP9HP63</accession>
<gene>
    <name evidence="13" type="ORF">GCM10023205_47220</name>
</gene>
<proteinExistence type="inferred from homology"/>
<keyword evidence="14" id="KW-1185">Reference proteome</keyword>
<evidence type="ECO:0000256" key="4">
    <source>
        <dbReference type="ARBA" id="ARBA00013346"/>
    </source>
</evidence>
<sequence>MSQDSARDPHAPQDATAGTSSNRSGRTSAADGEAGCGGEPGDGEATDDASPCGGVAGDEAGGGAGVSPGGAARHRRRLVAALRRDGLIRSAAVAAAFDAVPRELFAPPGTPVDAAYADRVAVLAADAAGVPTSTLSQPSIVAIMLEQLDVRPGHRVLEIGTGSGYNTALLAELAGARGRVTSVELDAGLVASAAARLAELGPGGGTPMDLRHGDGWRGSADGAPYDRIHATVGVDDIAPTWRTQLADGGLLVAPLWLRPGLELSVALRRDGSVLRSVSVARCGFLQLRGPHAAGPHARPLSAGAIGLWVVGEALSGADTETIGLLAGRKGTAAGPVPDLTDRRWWALALSEPRTVLFTDAHGAPAAWGAYDAEQAGLAIAIDGWLTSYGDPGVADDVMSRLADCPDVDPTEMEISAYPTGSPLPRRPSRGATWRIIRRDHTYRIHWNPDRGSGRER</sequence>
<evidence type="ECO:0000313" key="13">
    <source>
        <dbReference type="EMBL" id="GAA4974964.1"/>
    </source>
</evidence>
<organism evidence="13 14">
    <name type="scientific">Yinghuangia aomiensis</name>
    <dbReference type="NCBI Taxonomy" id="676205"/>
    <lineage>
        <taxon>Bacteria</taxon>
        <taxon>Bacillati</taxon>
        <taxon>Actinomycetota</taxon>
        <taxon>Actinomycetes</taxon>
        <taxon>Kitasatosporales</taxon>
        <taxon>Streptomycetaceae</taxon>
        <taxon>Yinghuangia</taxon>
    </lineage>
</organism>
<dbReference type="RefSeq" id="WP_345677617.1">
    <property type="nucleotide sequence ID" value="NZ_BAABHS010000016.1"/>
</dbReference>
<dbReference type="PANTHER" id="PTHR11579:SF0">
    <property type="entry name" value="PROTEIN-L-ISOASPARTATE(D-ASPARTATE) O-METHYLTRANSFERASE"/>
    <property type="match status" value="1"/>
</dbReference>
<evidence type="ECO:0000313" key="14">
    <source>
        <dbReference type="Proteomes" id="UP001500466"/>
    </source>
</evidence>
<feature type="compositionally biased region" description="Gly residues" evidence="12">
    <location>
        <begin position="54"/>
        <end position="68"/>
    </location>
</feature>
<dbReference type="InterPro" id="IPR029063">
    <property type="entry name" value="SAM-dependent_MTases_sf"/>
</dbReference>
<comment type="caution">
    <text evidence="13">The sequence shown here is derived from an EMBL/GenBank/DDBJ whole genome shotgun (WGS) entry which is preliminary data.</text>
</comment>
<dbReference type="PANTHER" id="PTHR11579">
    <property type="entry name" value="PROTEIN-L-ISOASPARTATE O-METHYLTRANSFERASE"/>
    <property type="match status" value="1"/>
</dbReference>
<comment type="similarity">
    <text evidence="2">Belongs to the methyltransferase superfamily. L-isoaspartyl/D-aspartyl protein methyltransferase family.</text>
</comment>
<evidence type="ECO:0000256" key="8">
    <source>
        <dbReference type="ARBA" id="ARBA00022691"/>
    </source>
</evidence>
<evidence type="ECO:0000256" key="6">
    <source>
        <dbReference type="ARBA" id="ARBA00022603"/>
    </source>
</evidence>
<keyword evidence="6" id="KW-0489">Methyltransferase</keyword>
<feature type="region of interest" description="Disordered" evidence="12">
    <location>
        <begin position="1"/>
        <end position="72"/>
    </location>
</feature>
<evidence type="ECO:0000256" key="10">
    <source>
        <dbReference type="ARBA" id="ARBA00031323"/>
    </source>
</evidence>